<organism evidence="4">
    <name type="scientific">Ignisphaera aggregans</name>
    <dbReference type="NCBI Taxonomy" id="334771"/>
    <lineage>
        <taxon>Archaea</taxon>
        <taxon>Thermoproteota</taxon>
        <taxon>Thermoprotei</taxon>
        <taxon>Desulfurococcales</taxon>
        <taxon>Desulfurococcaceae</taxon>
        <taxon>Ignisphaera</taxon>
    </lineage>
</organism>
<comment type="caution">
    <text evidence="4">The sequence shown here is derived from an EMBL/GenBank/DDBJ whole genome shotgun (WGS) entry which is preliminary data.</text>
</comment>
<dbReference type="PANTHER" id="PTHR34301:SF8">
    <property type="entry name" value="ATPASE DOMAIN-CONTAINING PROTEIN"/>
    <property type="match status" value="1"/>
</dbReference>
<dbReference type="InterPro" id="IPR027417">
    <property type="entry name" value="P-loop_NTPase"/>
</dbReference>
<dbReference type="Gene3D" id="3.40.50.300">
    <property type="entry name" value="P-loop containing nucleotide triphosphate hydrolases"/>
    <property type="match status" value="1"/>
</dbReference>
<dbReference type="PANTHER" id="PTHR34301">
    <property type="entry name" value="DNA-BINDING PROTEIN-RELATED"/>
    <property type="match status" value="1"/>
</dbReference>
<sequence length="367" mass="42733">MLFNIVPKSRRDELFNFEGELDDLVNSLGLNPMTIIIGMRRTGKTSLLRVALNECKYPYMYIDPRFSVAPDYRDLAYLMKNSLEDFLNRYRDLRDKVVDVMKKVKGVNIRIPGFDVEVSWGKQGKLDLPSLFEALDRLGGSLGKPMVVAIDEAQELRKITWISFDRLFAYIYDNLRNIRVVLTGSEVGLLYRFLRIDDPTAPLYGRYIHVVRTRRLNYSESLEFLKKGFEEVGVDIPEDFLRRAVEVIDGVIGWLTYFGYTCYTNIDLCRSGVDEVINIAVEMARQELENFLSSRRSPRYRYILKILATEKRWSEIKKLLEYFEGRTINDRTLSELLRELVNLGIAEKIDDKYALADPLIRKAVEKL</sequence>
<dbReference type="SUPFAM" id="SSF52540">
    <property type="entry name" value="P-loop containing nucleoside triphosphate hydrolases"/>
    <property type="match status" value="1"/>
</dbReference>
<dbReference type="InterPro" id="IPR048907">
    <property type="entry name" value="WHD_MCM_arc"/>
</dbReference>
<dbReference type="GO" id="GO:0005524">
    <property type="term" value="F:ATP binding"/>
    <property type="evidence" value="ECO:0007669"/>
    <property type="project" value="UniProtKB-KW"/>
</dbReference>
<gene>
    <name evidence="4" type="ORF">ENU08_08655</name>
    <name evidence="3" type="ORF">ENU41_04175</name>
</gene>
<evidence type="ECO:0000313" key="3">
    <source>
        <dbReference type="EMBL" id="HGQ35860.1"/>
    </source>
</evidence>
<feature type="domain" description="ATPase" evidence="1">
    <location>
        <begin position="18"/>
        <end position="250"/>
    </location>
</feature>
<dbReference type="EMBL" id="DTCK01000024">
    <property type="protein sequence ID" value="HGQ35860.1"/>
    <property type="molecule type" value="Genomic_DNA"/>
</dbReference>
<dbReference type="EMBL" id="DTBD01000085">
    <property type="protein sequence ID" value="HGQ65296.1"/>
    <property type="molecule type" value="Genomic_DNA"/>
</dbReference>
<dbReference type="SUPFAM" id="SSF46785">
    <property type="entry name" value="Winged helix' DNA-binding domain"/>
    <property type="match status" value="1"/>
</dbReference>
<keyword evidence="4" id="KW-0547">Nucleotide-binding</keyword>
<evidence type="ECO:0000259" key="2">
    <source>
        <dbReference type="Pfam" id="PF21100"/>
    </source>
</evidence>
<protein>
    <submittedName>
        <fullName evidence="4">ATP-binding protein</fullName>
    </submittedName>
</protein>
<feature type="domain" description="MCM C-terminal" evidence="2">
    <location>
        <begin position="296"/>
        <end position="346"/>
    </location>
</feature>
<name>A0A7C4JKN9_9CREN</name>
<proteinExistence type="predicted"/>
<dbReference type="Pfam" id="PF21100">
    <property type="entry name" value="WHD_MCM"/>
    <property type="match status" value="1"/>
</dbReference>
<evidence type="ECO:0000259" key="1">
    <source>
        <dbReference type="Pfam" id="PF01637"/>
    </source>
</evidence>
<dbReference type="Gene3D" id="1.10.8.60">
    <property type="match status" value="1"/>
</dbReference>
<accession>A0A7C4JKN9</accession>
<reference evidence="4" key="1">
    <citation type="journal article" date="2020" name="mSystems">
        <title>Genome- and Community-Level Interaction Insights into Carbon Utilization and Element Cycling Functions of Hydrothermarchaeota in Hydrothermal Sediment.</title>
        <authorList>
            <person name="Zhou Z."/>
            <person name="Liu Y."/>
            <person name="Xu W."/>
            <person name="Pan J."/>
            <person name="Luo Z.H."/>
            <person name="Li M."/>
        </authorList>
    </citation>
    <scope>NUCLEOTIDE SEQUENCE [LARGE SCALE GENOMIC DNA]</scope>
    <source>
        <strain evidence="4">SpSt-637</strain>
        <strain evidence="3">SpSt-667</strain>
    </source>
</reference>
<dbReference type="InterPro" id="IPR036388">
    <property type="entry name" value="WH-like_DNA-bd_sf"/>
</dbReference>
<dbReference type="InterPro" id="IPR011579">
    <property type="entry name" value="ATPase_dom"/>
</dbReference>
<dbReference type="InterPro" id="IPR036390">
    <property type="entry name" value="WH_DNA-bd_sf"/>
</dbReference>
<dbReference type="Pfam" id="PF01637">
    <property type="entry name" value="ATPase_2"/>
    <property type="match status" value="1"/>
</dbReference>
<keyword evidence="4" id="KW-0067">ATP-binding</keyword>
<dbReference type="AlphaFoldDB" id="A0A7C4JKN9"/>
<dbReference type="Gene3D" id="1.10.10.10">
    <property type="entry name" value="Winged helix-like DNA-binding domain superfamily/Winged helix DNA-binding domain"/>
    <property type="match status" value="1"/>
</dbReference>
<evidence type="ECO:0000313" key="4">
    <source>
        <dbReference type="EMBL" id="HGQ65296.1"/>
    </source>
</evidence>